<dbReference type="EnsemblMetazoa" id="AATE006360-RA">
    <property type="protein sequence ID" value="AATE006360-PA.1"/>
    <property type="gene ID" value="AATE006360"/>
</dbReference>
<organism evidence="1">
    <name type="scientific">Anopheles atroparvus</name>
    <name type="common">European mosquito</name>
    <dbReference type="NCBI Taxonomy" id="41427"/>
    <lineage>
        <taxon>Eukaryota</taxon>
        <taxon>Metazoa</taxon>
        <taxon>Ecdysozoa</taxon>
        <taxon>Arthropoda</taxon>
        <taxon>Hexapoda</taxon>
        <taxon>Insecta</taxon>
        <taxon>Pterygota</taxon>
        <taxon>Neoptera</taxon>
        <taxon>Endopterygota</taxon>
        <taxon>Diptera</taxon>
        <taxon>Nematocera</taxon>
        <taxon>Culicoidea</taxon>
        <taxon>Culicidae</taxon>
        <taxon>Anophelinae</taxon>
        <taxon>Anopheles</taxon>
    </lineage>
</organism>
<proteinExistence type="predicted"/>
<reference evidence="1" key="1">
    <citation type="submission" date="2022-08" db="UniProtKB">
        <authorList>
            <consortium name="EnsemblMetazoa"/>
        </authorList>
    </citation>
    <scope>IDENTIFICATION</scope>
    <source>
        <strain evidence="1">EBRO</strain>
    </source>
</reference>
<name>A0A182IVM5_ANOAO</name>
<dbReference type="VEuPathDB" id="VectorBase:AATE006360"/>
<protein>
    <submittedName>
        <fullName evidence="1">Uncharacterized protein</fullName>
    </submittedName>
</protein>
<sequence>MQLRLKFSSVVAKVQVKQGGQIAEHALVVELHDFVLLEVQLDQLGEVAADEDVVQVGGQLRRRVVGERVRQVQLLQVDKVGEDARMVVVILFVVVARDAQVVVVQDEPAHVRHVVVRLAADLADVVVAHVDDRQVGEVVQRTEHVPRQLLHVVAVEDEHLRLRGQVLEHGRVPEACVRAVDHVLRAVVVRLQAAAAPSLELTAAVVRHADDDADGYASGVSSLSILPFHNKCFAAAMPNKSVEGPIVPDTHVRTVPMGKDYHTQEPPIN</sequence>
<accession>A0A182IVM5</accession>
<evidence type="ECO:0000313" key="1">
    <source>
        <dbReference type="EnsemblMetazoa" id="AATE006360-PA.1"/>
    </source>
</evidence>
<dbReference type="AlphaFoldDB" id="A0A182IVM5"/>